<dbReference type="InterPro" id="IPR033856">
    <property type="entry name" value="Trp_halogen"/>
</dbReference>
<dbReference type="PANTHER" id="PTHR43747:SF4">
    <property type="entry name" value="FLAVIN-DEPENDENT TRYPTOPHAN HALOGENASE"/>
    <property type="match status" value="1"/>
</dbReference>
<evidence type="ECO:0000313" key="3">
    <source>
        <dbReference type="EMBL" id="MXO70964.1"/>
    </source>
</evidence>
<feature type="binding site" evidence="2">
    <location>
        <begin position="14"/>
        <end position="17"/>
    </location>
    <ligand>
        <name>FAD</name>
        <dbReference type="ChEBI" id="CHEBI:57692"/>
    </ligand>
</feature>
<feature type="binding site" evidence="2">
    <location>
        <position position="335"/>
    </location>
    <ligand>
        <name>FAD</name>
        <dbReference type="ChEBI" id="CHEBI:57692"/>
    </ligand>
</feature>
<proteinExistence type="predicted"/>
<dbReference type="PROSITE" id="PS51257">
    <property type="entry name" value="PROKAR_LIPOPROTEIN"/>
    <property type="match status" value="1"/>
</dbReference>
<feature type="binding site" evidence="2">
    <location>
        <position position="344"/>
    </location>
    <ligand>
        <name>L-tryptophan</name>
        <dbReference type="ChEBI" id="CHEBI:57912"/>
    </ligand>
</feature>
<keyword evidence="4" id="KW-1185">Reference proteome</keyword>
<dbReference type="PANTHER" id="PTHR43747">
    <property type="entry name" value="FAD-BINDING PROTEIN"/>
    <property type="match status" value="1"/>
</dbReference>
<feature type="active site" evidence="1">
    <location>
        <position position="80"/>
    </location>
</feature>
<protein>
    <submittedName>
        <fullName evidence="3">Tryptophan 7-halogenase</fullName>
    </submittedName>
</protein>
<feature type="binding site" evidence="2">
    <location>
        <position position="80"/>
    </location>
    <ligand>
        <name>7-chloro-L-tryptophan</name>
        <dbReference type="ChEBI" id="CHEBI:58713"/>
    </ligand>
</feature>
<dbReference type="AlphaFoldDB" id="A0A844YWW2"/>
<dbReference type="InterPro" id="IPR036188">
    <property type="entry name" value="FAD/NAD-bd_sf"/>
</dbReference>
<dbReference type="PIRSF" id="PIRSF011396">
    <property type="entry name" value="Trp_halogenase"/>
    <property type="match status" value="1"/>
</dbReference>
<dbReference type="SUPFAM" id="SSF51905">
    <property type="entry name" value="FAD/NAD(P)-binding domain"/>
    <property type="match status" value="1"/>
</dbReference>
<evidence type="ECO:0000256" key="1">
    <source>
        <dbReference type="PIRSR" id="PIRSR011396-1"/>
    </source>
</evidence>
<dbReference type="GO" id="GO:0000166">
    <property type="term" value="F:nucleotide binding"/>
    <property type="evidence" value="ECO:0007669"/>
    <property type="project" value="UniProtKB-KW"/>
</dbReference>
<dbReference type="InterPro" id="IPR050816">
    <property type="entry name" value="Flavin-dep_Halogenase_NPB"/>
</dbReference>
<dbReference type="RefSeq" id="WP_160770926.1">
    <property type="nucleotide sequence ID" value="NZ_WTYV01000002.1"/>
</dbReference>
<accession>A0A844YWW2</accession>
<comment type="caution">
    <text evidence="3">The sequence shown here is derived from an EMBL/GenBank/DDBJ whole genome shotgun (WGS) entry which is preliminary data.</text>
</comment>
<dbReference type="EMBL" id="WTYV01000002">
    <property type="protein sequence ID" value="MXO70964.1"/>
    <property type="molecule type" value="Genomic_DNA"/>
</dbReference>
<dbReference type="OrthoDB" id="7178350at2"/>
<reference evidence="3 4" key="1">
    <citation type="submission" date="2019-12" db="EMBL/GenBank/DDBJ databases">
        <title>Genomic-based taxomic classification of the family Erythrobacteraceae.</title>
        <authorList>
            <person name="Xu L."/>
        </authorList>
    </citation>
    <scope>NUCLEOTIDE SEQUENCE [LARGE SCALE GENOMIC DNA]</scope>
    <source>
        <strain evidence="3 4">M0322</strain>
    </source>
</reference>
<dbReference type="Proteomes" id="UP000466966">
    <property type="component" value="Unassembled WGS sequence"/>
</dbReference>
<evidence type="ECO:0000256" key="2">
    <source>
        <dbReference type="PIRSR" id="PIRSR011396-2"/>
    </source>
</evidence>
<evidence type="ECO:0000313" key="4">
    <source>
        <dbReference type="Proteomes" id="UP000466966"/>
    </source>
</evidence>
<organism evidence="3 4">
    <name type="scientific">Alteraurantiacibacter buctensis</name>
    <dbReference type="NCBI Taxonomy" id="1503981"/>
    <lineage>
        <taxon>Bacteria</taxon>
        <taxon>Pseudomonadati</taxon>
        <taxon>Pseudomonadota</taxon>
        <taxon>Alphaproteobacteria</taxon>
        <taxon>Sphingomonadales</taxon>
        <taxon>Erythrobacteraceae</taxon>
        <taxon>Alteraurantiacibacter</taxon>
    </lineage>
</organism>
<keyword evidence="2" id="KW-0274">FAD</keyword>
<name>A0A844YWW2_9SPHN</name>
<sequence>MTPPRPPHVVILGGGSAGWITACLLHHRWAARGGRVTLVESPEIGIIGVGEGSTPQLKAMFDLLGIAEAEWMPACDATWKLGIRFSGWSERPGFESYFHPFPGPIDLHSEPGFIRACAAARRGFAVPAHPDPWFLASVLAGEGRSPHPGPQFPFAPGYGYHFDAYKLGAFLRDWGVARGIVHLPRRVVDVALDGRGDVAALVCEDGERIAGDLFVDCSGFRAVIAQQALGGRFISFADNLFNDAAVVIPTPHSGPVLPQTDSIAMQAGWRWRIPLTTRVGNGYVYSSRHISADQAETELRAATGMLDAAEPVRFLTMRVGRMEQTWERNCLAGGLAQGFMEPLEATALHIVIATALEFAQALEEGGFTPANRDAFNQQAAERYEGIRDYIVGHYRLNQRSDTPYWRENAANQHLSDRLKAMMTAWFSQADLAQANARLYGARYYSAMSWHCLFAGYGTFPAEDRMRPLPDGIDDGGLERVRAMLVACAGNFPPLPGVAQIR</sequence>
<dbReference type="Gene3D" id="3.50.50.60">
    <property type="entry name" value="FAD/NAD(P)-binding domain"/>
    <property type="match status" value="1"/>
</dbReference>
<keyword evidence="2" id="KW-0547">Nucleotide-binding</keyword>
<feature type="binding site" evidence="2">
    <location>
        <position position="187"/>
    </location>
    <ligand>
        <name>FAD</name>
        <dbReference type="ChEBI" id="CHEBI:57692"/>
    </ligand>
</feature>
<dbReference type="InterPro" id="IPR006905">
    <property type="entry name" value="Flavin_halogenase"/>
</dbReference>
<keyword evidence="2" id="KW-0285">Flavoprotein</keyword>
<gene>
    <name evidence="3" type="ORF">GRI99_04845</name>
</gene>
<dbReference type="GO" id="GO:0004497">
    <property type="term" value="F:monooxygenase activity"/>
    <property type="evidence" value="ECO:0007669"/>
    <property type="project" value="InterPro"/>
</dbReference>
<dbReference type="Pfam" id="PF04820">
    <property type="entry name" value="Trp_halogenase"/>
    <property type="match status" value="1"/>
</dbReference>